<dbReference type="OrthoDB" id="5790562at2759"/>
<dbReference type="WBParaSite" id="ASIM_0000709601-mRNA-1">
    <property type="protein sequence ID" value="ASIM_0000709601-mRNA-1"/>
    <property type="gene ID" value="ASIM_0000709601"/>
</dbReference>
<evidence type="ECO:0000313" key="3">
    <source>
        <dbReference type="WBParaSite" id="ASIM_0000709601-mRNA-1"/>
    </source>
</evidence>
<dbReference type="Proteomes" id="UP000267096">
    <property type="component" value="Unassembled WGS sequence"/>
</dbReference>
<evidence type="ECO:0000313" key="1">
    <source>
        <dbReference type="EMBL" id="VDK27963.1"/>
    </source>
</evidence>
<reference evidence="1 2" key="2">
    <citation type="submission" date="2018-11" db="EMBL/GenBank/DDBJ databases">
        <authorList>
            <consortium name="Pathogen Informatics"/>
        </authorList>
    </citation>
    <scope>NUCLEOTIDE SEQUENCE [LARGE SCALE GENOMIC DNA]</scope>
</reference>
<protein>
    <submittedName>
        <fullName evidence="3">Cadherin domain-containing protein</fullName>
    </submittedName>
</protein>
<gene>
    <name evidence="1" type="ORF">ASIM_LOCUS6861</name>
</gene>
<dbReference type="EMBL" id="UYRR01015626">
    <property type="protein sequence ID" value="VDK27963.1"/>
    <property type="molecule type" value="Genomic_DNA"/>
</dbReference>
<sequence>MTITVSVDGKLISLEDSRAFLIQDYISSDALLVSLASSPNANYYFEISTSSLHYAVPLISSEMNEENGSTDGKPFIRQTVAFRPSTEAYSEASLFGSVDYPINMPDDFEVLRVDEVGIDGSSRQRLIDLDNVWTSSTNGKRIREC</sequence>
<dbReference type="AlphaFoldDB" id="A0A0M3JHI2"/>
<proteinExistence type="predicted"/>
<name>A0A0M3JHI2_ANISI</name>
<evidence type="ECO:0000313" key="2">
    <source>
        <dbReference type="Proteomes" id="UP000267096"/>
    </source>
</evidence>
<reference evidence="3" key="1">
    <citation type="submission" date="2017-02" db="UniProtKB">
        <authorList>
            <consortium name="WormBaseParasite"/>
        </authorList>
    </citation>
    <scope>IDENTIFICATION</scope>
</reference>
<organism evidence="3">
    <name type="scientific">Anisakis simplex</name>
    <name type="common">Herring worm</name>
    <dbReference type="NCBI Taxonomy" id="6269"/>
    <lineage>
        <taxon>Eukaryota</taxon>
        <taxon>Metazoa</taxon>
        <taxon>Ecdysozoa</taxon>
        <taxon>Nematoda</taxon>
        <taxon>Chromadorea</taxon>
        <taxon>Rhabditida</taxon>
        <taxon>Spirurina</taxon>
        <taxon>Ascaridomorpha</taxon>
        <taxon>Ascaridoidea</taxon>
        <taxon>Anisakidae</taxon>
        <taxon>Anisakis</taxon>
        <taxon>Anisakis simplex complex</taxon>
    </lineage>
</organism>
<accession>A0A0M3JHI2</accession>
<keyword evidence="2" id="KW-1185">Reference proteome</keyword>